<dbReference type="GO" id="GO:0005886">
    <property type="term" value="C:plasma membrane"/>
    <property type="evidence" value="ECO:0007669"/>
    <property type="project" value="UniProtKB-SubCell"/>
</dbReference>
<evidence type="ECO:0000256" key="2">
    <source>
        <dbReference type="ARBA" id="ARBA00022448"/>
    </source>
</evidence>
<evidence type="ECO:0000313" key="10">
    <source>
        <dbReference type="Proteomes" id="UP000318834"/>
    </source>
</evidence>
<keyword evidence="6 7" id="KW-0472">Membrane</keyword>
<dbReference type="PROSITE" id="PS50928">
    <property type="entry name" value="ABC_TM1"/>
    <property type="match status" value="1"/>
</dbReference>
<dbReference type="InterPro" id="IPR000515">
    <property type="entry name" value="MetI-like"/>
</dbReference>
<evidence type="ECO:0000256" key="4">
    <source>
        <dbReference type="ARBA" id="ARBA00022692"/>
    </source>
</evidence>
<evidence type="ECO:0000256" key="3">
    <source>
        <dbReference type="ARBA" id="ARBA00022475"/>
    </source>
</evidence>
<dbReference type="PANTHER" id="PTHR32243:SF18">
    <property type="entry name" value="INNER MEMBRANE ABC TRANSPORTER PERMEASE PROTEIN YCJP"/>
    <property type="match status" value="1"/>
</dbReference>
<feature type="transmembrane region" description="Helical" evidence="7">
    <location>
        <begin position="99"/>
        <end position="124"/>
    </location>
</feature>
<comment type="similarity">
    <text evidence="7">Belongs to the binding-protein-dependent transport system permease family.</text>
</comment>
<feature type="domain" description="ABC transmembrane type-1" evidence="8">
    <location>
        <begin position="64"/>
        <end position="252"/>
    </location>
</feature>
<name>A0A537ITA8_9BACT</name>
<dbReference type="InterPro" id="IPR035906">
    <property type="entry name" value="MetI-like_sf"/>
</dbReference>
<proteinExistence type="inferred from homology"/>
<feature type="transmembrane region" description="Helical" evidence="7">
    <location>
        <begin position="229"/>
        <end position="251"/>
    </location>
</feature>
<keyword evidence="2 7" id="KW-0813">Transport</keyword>
<evidence type="ECO:0000256" key="1">
    <source>
        <dbReference type="ARBA" id="ARBA00004651"/>
    </source>
</evidence>
<gene>
    <name evidence="9" type="ORF">E6H05_07930</name>
</gene>
<dbReference type="PANTHER" id="PTHR32243">
    <property type="entry name" value="MALTOSE TRANSPORT SYSTEM PERMEASE-RELATED"/>
    <property type="match status" value="1"/>
</dbReference>
<dbReference type="Gene3D" id="1.10.3720.10">
    <property type="entry name" value="MetI-like"/>
    <property type="match status" value="1"/>
</dbReference>
<dbReference type="Pfam" id="PF00528">
    <property type="entry name" value="BPD_transp_1"/>
    <property type="match status" value="1"/>
</dbReference>
<reference evidence="9 10" key="1">
    <citation type="journal article" date="2019" name="Nat. Microbiol.">
        <title>Mediterranean grassland soil C-N compound turnover is dependent on rainfall and depth, and is mediated by genomically divergent microorganisms.</title>
        <authorList>
            <person name="Diamond S."/>
            <person name="Andeer P.F."/>
            <person name="Li Z."/>
            <person name="Crits-Christoph A."/>
            <person name="Burstein D."/>
            <person name="Anantharaman K."/>
            <person name="Lane K.R."/>
            <person name="Thomas B.C."/>
            <person name="Pan C."/>
            <person name="Northen T.R."/>
            <person name="Banfield J.F."/>
        </authorList>
    </citation>
    <scope>NUCLEOTIDE SEQUENCE [LARGE SCALE GENOMIC DNA]</scope>
    <source>
        <strain evidence="9">NP_8</strain>
    </source>
</reference>
<comment type="subcellular location">
    <subcellularLocation>
        <location evidence="1 7">Cell membrane</location>
        <topology evidence="1 7">Multi-pass membrane protein</topology>
    </subcellularLocation>
</comment>
<feature type="transmembrane region" description="Helical" evidence="7">
    <location>
        <begin position="66"/>
        <end position="87"/>
    </location>
</feature>
<feature type="transmembrane region" description="Helical" evidence="7">
    <location>
        <begin position="130"/>
        <end position="150"/>
    </location>
</feature>
<keyword evidence="4 7" id="KW-0812">Transmembrane</keyword>
<keyword evidence="5 7" id="KW-1133">Transmembrane helix</keyword>
<evidence type="ECO:0000259" key="8">
    <source>
        <dbReference type="PROSITE" id="PS50928"/>
    </source>
</evidence>
<evidence type="ECO:0000256" key="6">
    <source>
        <dbReference type="ARBA" id="ARBA00023136"/>
    </source>
</evidence>
<evidence type="ECO:0000313" key="9">
    <source>
        <dbReference type="EMBL" id="TMI74563.1"/>
    </source>
</evidence>
<evidence type="ECO:0000256" key="5">
    <source>
        <dbReference type="ARBA" id="ARBA00022989"/>
    </source>
</evidence>
<dbReference type="EMBL" id="VBAP01000056">
    <property type="protein sequence ID" value="TMI74563.1"/>
    <property type="molecule type" value="Genomic_DNA"/>
</dbReference>
<organism evidence="9 10">
    <name type="scientific">Candidatus Segetimicrobium genomatis</name>
    <dbReference type="NCBI Taxonomy" id="2569760"/>
    <lineage>
        <taxon>Bacteria</taxon>
        <taxon>Bacillati</taxon>
        <taxon>Candidatus Sysuimicrobiota</taxon>
        <taxon>Candidatus Sysuimicrobiia</taxon>
        <taxon>Candidatus Sysuimicrobiales</taxon>
        <taxon>Candidatus Segetimicrobiaceae</taxon>
        <taxon>Candidatus Segetimicrobium</taxon>
    </lineage>
</organism>
<dbReference type="AlphaFoldDB" id="A0A537ITA8"/>
<dbReference type="GO" id="GO:0055085">
    <property type="term" value="P:transmembrane transport"/>
    <property type="evidence" value="ECO:0007669"/>
    <property type="project" value="InterPro"/>
</dbReference>
<feature type="transmembrane region" description="Helical" evidence="7">
    <location>
        <begin position="12"/>
        <end position="33"/>
    </location>
</feature>
<sequence length="267" mass="29580">MGAFRRSLPVLFLLGLAAFILGPLLSLILWAFAGRWFYPALLPQEFSLKWWDVVFGNRSVVNSIKYSLMTAPTVTLLSALICLPAAYAFARFQFPGRRFLLLSFLSANSFPKIGLYISIATLFYRLHLMTTFWGVVLIQLMGTLLFMIWIPTGTFRGINRSLEEAARDVGASGARTFFQITLPIAMPGLLVAGLFAFLAAFDEAQGTLIVGSPNYITMPVMMYTLVLNYPQPVGAVFSILLTLPSLVLLLLAQRLLRQGYLAAGYTL</sequence>
<keyword evidence="3" id="KW-1003">Cell membrane</keyword>
<comment type="caution">
    <text evidence="9">The sequence shown here is derived from an EMBL/GenBank/DDBJ whole genome shotgun (WGS) entry which is preliminary data.</text>
</comment>
<dbReference type="CDD" id="cd06261">
    <property type="entry name" value="TM_PBP2"/>
    <property type="match status" value="1"/>
</dbReference>
<evidence type="ECO:0000256" key="7">
    <source>
        <dbReference type="RuleBase" id="RU363032"/>
    </source>
</evidence>
<dbReference type="SUPFAM" id="SSF161098">
    <property type="entry name" value="MetI-like"/>
    <property type="match status" value="1"/>
</dbReference>
<dbReference type="Proteomes" id="UP000318834">
    <property type="component" value="Unassembled WGS sequence"/>
</dbReference>
<dbReference type="InterPro" id="IPR050901">
    <property type="entry name" value="BP-dep_ABC_trans_perm"/>
</dbReference>
<protein>
    <submittedName>
        <fullName evidence="9">ABC transporter permease subunit</fullName>
    </submittedName>
</protein>
<feature type="transmembrane region" description="Helical" evidence="7">
    <location>
        <begin position="177"/>
        <end position="201"/>
    </location>
</feature>
<accession>A0A537ITA8</accession>